<dbReference type="InterPro" id="IPR000182">
    <property type="entry name" value="GNAT_dom"/>
</dbReference>
<dbReference type="AlphaFoldDB" id="A0A5B1BI56"/>
<gene>
    <name evidence="7" type="ORF">F0Q45_22250</name>
</gene>
<dbReference type="SUPFAM" id="SSF55729">
    <property type="entry name" value="Acyl-CoA N-acyltransferases (Nat)"/>
    <property type="match status" value="1"/>
</dbReference>
<dbReference type="EMBL" id="VTZN01000194">
    <property type="protein sequence ID" value="KAA1247772.1"/>
    <property type="molecule type" value="Genomic_DNA"/>
</dbReference>
<dbReference type="Pfam" id="PF00583">
    <property type="entry name" value="Acetyltransf_1"/>
    <property type="match status" value="1"/>
</dbReference>
<keyword evidence="8" id="KW-1185">Reference proteome</keyword>
<dbReference type="RefSeq" id="WP_149655986.1">
    <property type="nucleotide sequence ID" value="NZ_VTZN01000194.1"/>
</dbReference>
<evidence type="ECO:0000313" key="7">
    <source>
        <dbReference type="EMBL" id="KAA1247772.1"/>
    </source>
</evidence>
<sequence>MTAGDDLRPVELLSTAHDLTQFDSGVPELDRWLRNSARVARSAGTAATYILSRGDRVIAYYALAMNAVAHTAAPSRLRRGMPDPVPVVLLARLAVDRSEQGHRLGGYLLVDALRRCVRGSREFGARAVVVDAIDERAAQFYRHFDFHDLDQGRLRRRLSDITAALGE</sequence>
<dbReference type="PANTHER" id="PTHR36449:SF1">
    <property type="entry name" value="ACETYLTRANSFERASE"/>
    <property type="match status" value="1"/>
</dbReference>
<dbReference type="OrthoDB" id="9799147at2"/>
<dbReference type="Gene3D" id="3.40.630.30">
    <property type="match status" value="1"/>
</dbReference>
<dbReference type="InterPro" id="IPR016181">
    <property type="entry name" value="Acyl_CoA_acyltransferase"/>
</dbReference>
<evidence type="ECO:0000256" key="1">
    <source>
        <dbReference type="ARBA" id="ARBA00022491"/>
    </source>
</evidence>
<organism evidence="7 8">
    <name type="scientific">Mycobacterium simiae</name>
    <name type="common">Mycobacterium habana</name>
    <dbReference type="NCBI Taxonomy" id="1784"/>
    <lineage>
        <taxon>Bacteria</taxon>
        <taxon>Bacillati</taxon>
        <taxon>Actinomycetota</taxon>
        <taxon>Actinomycetes</taxon>
        <taxon>Mycobacteriales</taxon>
        <taxon>Mycobacteriaceae</taxon>
        <taxon>Mycobacterium</taxon>
        <taxon>Mycobacterium simiae complex</taxon>
    </lineage>
</organism>
<keyword evidence="3 7" id="KW-0808">Transferase</keyword>
<evidence type="ECO:0000259" key="6">
    <source>
        <dbReference type="Pfam" id="PF00583"/>
    </source>
</evidence>
<dbReference type="PANTHER" id="PTHR36449">
    <property type="entry name" value="ACETYLTRANSFERASE-RELATED"/>
    <property type="match status" value="1"/>
</dbReference>
<keyword evidence="4" id="KW-0012">Acyltransferase</keyword>
<feature type="domain" description="N-acetyltransferase" evidence="6">
    <location>
        <begin position="41"/>
        <end position="146"/>
    </location>
</feature>
<evidence type="ECO:0000256" key="3">
    <source>
        <dbReference type="ARBA" id="ARBA00022679"/>
    </source>
</evidence>
<dbReference type="GO" id="GO:0016747">
    <property type="term" value="F:acyltransferase activity, transferring groups other than amino-acyl groups"/>
    <property type="evidence" value="ECO:0007669"/>
    <property type="project" value="InterPro"/>
</dbReference>
<evidence type="ECO:0000256" key="2">
    <source>
        <dbReference type="ARBA" id="ARBA00022649"/>
    </source>
</evidence>
<protein>
    <submittedName>
        <fullName evidence="7">GNAT family N-acetyltransferase</fullName>
    </submittedName>
</protein>
<evidence type="ECO:0000256" key="4">
    <source>
        <dbReference type="ARBA" id="ARBA00023315"/>
    </source>
</evidence>
<keyword evidence="2" id="KW-1277">Toxin-antitoxin system</keyword>
<reference evidence="7 8" key="1">
    <citation type="submission" date="2019-09" db="EMBL/GenBank/DDBJ databases">
        <title>Report of infection by Mycobacterium simiae a patient suffering from pulmonary tuberculosis.</title>
        <authorList>
            <person name="Mohanty P.S."/>
            <person name="Bansal A.K."/>
            <person name="Singh H."/>
            <person name="Sharma S."/>
            <person name="Patil S.A."/>
            <person name="Upadhaya P."/>
            <person name="Singh P.K."/>
            <person name="Kumar D."/>
            <person name="Kumar S."/>
            <person name="Singh R.K."/>
            <person name="Chaudhary B."/>
        </authorList>
    </citation>
    <scope>NUCLEOTIDE SEQUENCE [LARGE SCALE GENOMIC DNA]</scope>
    <source>
        <strain evidence="7 8">JAL-560-SIM</strain>
    </source>
</reference>
<comment type="catalytic activity">
    <reaction evidence="5">
        <text>glycyl-tRNA(Gly) + acetyl-CoA = N-acetylglycyl-tRNA(Gly) + CoA + H(+)</text>
        <dbReference type="Rhea" id="RHEA:81867"/>
        <dbReference type="Rhea" id="RHEA-COMP:9683"/>
        <dbReference type="Rhea" id="RHEA-COMP:19766"/>
        <dbReference type="ChEBI" id="CHEBI:15378"/>
        <dbReference type="ChEBI" id="CHEBI:57287"/>
        <dbReference type="ChEBI" id="CHEBI:57288"/>
        <dbReference type="ChEBI" id="CHEBI:78522"/>
        <dbReference type="ChEBI" id="CHEBI:232036"/>
    </reaction>
</comment>
<proteinExistence type="predicted"/>
<name>A0A5B1BI56_MYCSI</name>
<comment type="caution">
    <text evidence="7">The sequence shown here is derived from an EMBL/GenBank/DDBJ whole genome shotgun (WGS) entry which is preliminary data.</text>
</comment>
<dbReference type="Proteomes" id="UP000324701">
    <property type="component" value="Unassembled WGS sequence"/>
</dbReference>
<evidence type="ECO:0000313" key="8">
    <source>
        <dbReference type="Proteomes" id="UP000324701"/>
    </source>
</evidence>
<accession>A0A5B1BI56</accession>
<evidence type="ECO:0000256" key="5">
    <source>
        <dbReference type="ARBA" id="ARBA00049880"/>
    </source>
</evidence>
<keyword evidence="1" id="KW-0678">Repressor</keyword>